<dbReference type="InterPro" id="IPR014336">
    <property type="entry name" value="DoeB"/>
</dbReference>
<organism evidence="6 7">
    <name type="scientific">Pacificispira spongiicola</name>
    <dbReference type="NCBI Taxonomy" id="2729598"/>
    <lineage>
        <taxon>Bacteria</taxon>
        <taxon>Pseudomonadati</taxon>
        <taxon>Pseudomonadota</taxon>
        <taxon>Alphaproteobacteria</taxon>
        <taxon>Rhodospirillales</taxon>
        <taxon>Rhodospirillaceae</taxon>
        <taxon>Pacificispira</taxon>
    </lineage>
</organism>
<evidence type="ECO:0000313" key="7">
    <source>
        <dbReference type="Proteomes" id="UP000539372"/>
    </source>
</evidence>
<dbReference type="InterPro" id="IPR043795">
    <property type="entry name" value="N-alpha-Ac-DABA-like"/>
</dbReference>
<dbReference type="NCBIfam" id="TIGR02994">
    <property type="entry name" value="ectoine_eutE"/>
    <property type="match status" value="1"/>
</dbReference>
<evidence type="ECO:0000256" key="3">
    <source>
        <dbReference type="ARBA" id="ARBA00022801"/>
    </source>
</evidence>
<dbReference type="RefSeq" id="WP_169626043.1">
    <property type="nucleotide sequence ID" value="NZ_JABBNT010000004.1"/>
</dbReference>
<evidence type="ECO:0000256" key="1">
    <source>
        <dbReference type="ARBA" id="ARBA00001947"/>
    </source>
</evidence>
<dbReference type="GO" id="GO:0016811">
    <property type="term" value="F:hydrolase activity, acting on carbon-nitrogen (but not peptide) bonds, in linear amides"/>
    <property type="evidence" value="ECO:0007669"/>
    <property type="project" value="InterPro"/>
</dbReference>
<dbReference type="SUPFAM" id="SSF53187">
    <property type="entry name" value="Zn-dependent exopeptidases"/>
    <property type="match status" value="1"/>
</dbReference>
<dbReference type="GO" id="GO:0016788">
    <property type="term" value="F:hydrolase activity, acting on ester bonds"/>
    <property type="evidence" value="ECO:0007669"/>
    <property type="project" value="InterPro"/>
</dbReference>
<keyword evidence="2" id="KW-0479">Metal-binding</keyword>
<dbReference type="PANTHER" id="PTHR37326">
    <property type="entry name" value="BLL3975 PROTEIN"/>
    <property type="match status" value="1"/>
</dbReference>
<dbReference type="InterPro" id="IPR053138">
    <property type="entry name" value="N-alpha-Ac-DABA_deacetylase"/>
</dbReference>
<evidence type="ECO:0000259" key="5">
    <source>
        <dbReference type="Pfam" id="PF24827"/>
    </source>
</evidence>
<name>A0A7Y0E1S5_9PROT</name>
<dbReference type="PANTHER" id="PTHR37326:SF1">
    <property type="entry name" value="BLL3975 PROTEIN"/>
    <property type="match status" value="1"/>
</dbReference>
<dbReference type="PIRSF" id="PIRSF039012">
    <property type="entry name" value="ASP"/>
    <property type="match status" value="1"/>
</dbReference>
<keyword evidence="3" id="KW-0378">Hydrolase</keyword>
<sequence length="329" mass="35304">MATNPISPTVDFDQDGVQHGFLKLPYSHDDSAWGSLMIPITVVKNGTGPTAVLTGGNHGDEYEGPIALFDLASRIDPQDVSGRVIIVPAFNYPAFQARKRTSPIDGGNLNRTFPGRPDGTVTEKIADFFQNQILSRADYVLDIHSGGRTLEFVPFAACHVLPDKAQEKRCIEAMKAFNAPYSLMLLEIDAVGMYDTAAEELGRVFVSTELGGGGSANARTTAIAKRGVENFLIHAGVLAGEIEYRPTLQLDMPDGRCYVSCDTPGLIEYTVELGDTVEEGQVIAVVHETTRSGRPPALYHAGISGVFTGRHFPGIISMGDIVAVIAVPV</sequence>
<protein>
    <submittedName>
        <fullName evidence="6">N-alpha-acetyl diaminobutyric acid deacetylase DoeB</fullName>
    </submittedName>
</protein>
<dbReference type="GO" id="GO:0046872">
    <property type="term" value="F:metal ion binding"/>
    <property type="evidence" value="ECO:0007669"/>
    <property type="project" value="UniProtKB-KW"/>
</dbReference>
<evidence type="ECO:0000313" key="6">
    <source>
        <dbReference type="EMBL" id="NMM45655.1"/>
    </source>
</evidence>
<proteinExistence type="predicted"/>
<dbReference type="Gene3D" id="3.40.630.10">
    <property type="entry name" value="Zn peptidases"/>
    <property type="match status" value="1"/>
</dbReference>
<dbReference type="CDD" id="cd06252">
    <property type="entry name" value="M14_ASTE_ASPA-like"/>
    <property type="match status" value="1"/>
</dbReference>
<dbReference type="Pfam" id="PF24827">
    <property type="entry name" value="AstE_AspA_cat"/>
    <property type="match status" value="1"/>
</dbReference>
<dbReference type="Proteomes" id="UP000539372">
    <property type="component" value="Unassembled WGS sequence"/>
</dbReference>
<gene>
    <name evidence="6" type="primary">doeB</name>
    <name evidence="6" type="ORF">HH303_14255</name>
</gene>
<evidence type="ECO:0000256" key="4">
    <source>
        <dbReference type="ARBA" id="ARBA00022833"/>
    </source>
</evidence>
<feature type="domain" description="Succinylglutamate desuccinylase/Aspartoacylase catalytic" evidence="5">
    <location>
        <begin position="48"/>
        <end position="234"/>
    </location>
</feature>
<keyword evidence="7" id="KW-1185">Reference proteome</keyword>
<evidence type="ECO:0000256" key="2">
    <source>
        <dbReference type="ARBA" id="ARBA00022723"/>
    </source>
</evidence>
<dbReference type="EMBL" id="JABBNT010000004">
    <property type="protein sequence ID" value="NMM45655.1"/>
    <property type="molecule type" value="Genomic_DNA"/>
</dbReference>
<keyword evidence="4" id="KW-0862">Zinc</keyword>
<accession>A0A7Y0E1S5</accession>
<reference evidence="6 7" key="1">
    <citation type="submission" date="2020-04" db="EMBL/GenBank/DDBJ databases">
        <title>Rhodospirillaceae bacterium KN72 isolated from deep sea.</title>
        <authorList>
            <person name="Zhang D.-C."/>
        </authorList>
    </citation>
    <scope>NUCLEOTIDE SEQUENCE [LARGE SCALE GENOMIC DNA]</scope>
    <source>
        <strain evidence="6 7">KN72</strain>
    </source>
</reference>
<comment type="cofactor">
    <cofactor evidence="1">
        <name>Zn(2+)</name>
        <dbReference type="ChEBI" id="CHEBI:29105"/>
    </cofactor>
</comment>
<dbReference type="AlphaFoldDB" id="A0A7Y0E1S5"/>
<dbReference type="InterPro" id="IPR055438">
    <property type="entry name" value="AstE_AspA_cat"/>
</dbReference>
<comment type="caution">
    <text evidence="6">The sequence shown here is derived from an EMBL/GenBank/DDBJ whole genome shotgun (WGS) entry which is preliminary data.</text>
</comment>